<sequence length="579" mass="61533">MRSRSGVRRLLAMMAILILATAGAVADPSGHPSATASVIRVGSSVVGSDGVRHSVTNHLVKQTQTRAYRHTRREYVLAWAGAADPGTEGSPNPDFLAVIDATAGTPDYGKVVNTVTIDGSTGNEPHHMQYMWHKGQKIYAGGILSDTVFVFDAARLPQIGLSGVVQASDTPCGSAPDAFQVLSDGTAYMSAVGGPDVTGPCRYSGGQIREGNGFAGSPGEIVRIGPNGKVLSEAPAATKEGEDPKLCPNVPALPQPSCANPHGLQVREDLNRLITSDFVELRTPIVDNPNLARDTVRIFDISDRNAPRLLSVSRLPAGPRNDADLNTAEPRGAMETGVTHQPRHRGAFVATSGGGVIYYTPDITAKKPRWREVFDDATAFKSLFPKDTPTSDGDAGSWVQVSPDDRFLFHVVVSGGYTSPGERETGMLYVLDLRRLLAAGNRTRCSIDSSAEVTAGGAEPDCPSLIGAVPIRDVTSGGAHWGSLDNFALGRDGFYHETAQIRRVVTSNYFVAFTGVDGNHRICVSQVSPSGKPSLDTGFVDENTHAPCVEFNRDKWPHGDHGPARPHGVVFAVADADLR</sequence>
<evidence type="ECO:0000256" key="1">
    <source>
        <dbReference type="SAM" id="SignalP"/>
    </source>
</evidence>
<gene>
    <name evidence="2" type="ORF">BJ999_003429</name>
</gene>
<dbReference type="AlphaFoldDB" id="A0A7Y9KEK7"/>
<dbReference type="SUPFAM" id="SSF63825">
    <property type="entry name" value="YWTD domain"/>
    <property type="match status" value="1"/>
</dbReference>
<reference evidence="2 3" key="1">
    <citation type="submission" date="2020-07" db="EMBL/GenBank/DDBJ databases">
        <title>Sequencing the genomes of 1000 actinobacteria strains.</title>
        <authorList>
            <person name="Klenk H.-P."/>
        </authorList>
    </citation>
    <scope>NUCLEOTIDE SEQUENCE [LARGE SCALE GENOMIC DNA]</scope>
    <source>
        <strain evidence="2 3">DSM 43461</strain>
    </source>
</reference>
<evidence type="ECO:0000313" key="2">
    <source>
        <dbReference type="EMBL" id="NYE13133.1"/>
    </source>
</evidence>
<keyword evidence="1" id="KW-0732">Signal</keyword>
<feature type="chain" id="PRO_5031517187" evidence="1">
    <location>
        <begin position="27"/>
        <end position="579"/>
    </location>
</feature>
<evidence type="ECO:0000313" key="3">
    <source>
        <dbReference type="Proteomes" id="UP000591272"/>
    </source>
</evidence>
<dbReference type="EMBL" id="JACCBT010000001">
    <property type="protein sequence ID" value="NYE13133.1"/>
    <property type="molecule type" value="Genomic_DNA"/>
</dbReference>
<dbReference type="Proteomes" id="UP000591272">
    <property type="component" value="Unassembled WGS sequence"/>
</dbReference>
<dbReference type="RefSeq" id="WP_218935098.1">
    <property type="nucleotide sequence ID" value="NZ_BMRD01000034.1"/>
</dbReference>
<comment type="caution">
    <text evidence="2">The sequence shown here is derived from an EMBL/GenBank/DDBJ whole genome shotgun (WGS) entry which is preliminary data.</text>
</comment>
<protein>
    <submittedName>
        <fullName evidence="2">Uncharacterized protein</fullName>
    </submittedName>
</protein>
<feature type="signal peptide" evidence="1">
    <location>
        <begin position="1"/>
        <end position="26"/>
    </location>
</feature>
<keyword evidence="3" id="KW-1185">Reference proteome</keyword>
<proteinExistence type="predicted"/>
<accession>A0A7Y9KEK7</accession>
<name>A0A7Y9KEK7_9ACTN</name>
<organism evidence="2 3">
    <name type="scientific">Actinomadura citrea</name>
    <dbReference type="NCBI Taxonomy" id="46158"/>
    <lineage>
        <taxon>Bacteria</taxon>
        <taxon>Bacillati</taxon>
        <taxon>Actinomycetota</taxon>
        <taxon>Actinomycetes</taxon>
        <taxon>Streptosporangiales</taxon>
        <taxon>Thermomonosporaceae</taxon>
        <taxon>Actinomadura</taxon>
    </lineage>
</organism>